<reference evidence="1" key="1">
    <citation type="submission" date="2019-10" db="EMBL/GenBank/DDBJ databases">
        <authorList>
            <consortium name="DOE Joint Genome Institute"/>
            <person name="Kuo A."/>
            <person name="Miyauchi S."/>
            <person name="Kiss E."/>
            <person name="Drula E."/>
            <person name="Kohler A."/>
            <person name="Sanchez-Garcia M."/>
            <person name="Andreopoulos B."/>
            <person name="Barry K.W."/>
            <person name="Bonito G."/>
            <person name="Buee M."/>
            <person name="Carver A."/>
            <person name="Chen C."/>
            <person name="Cichocki N."/>
            <person name="Clum A."/>
            <person name="Culley D."/>
            <person name="Crous P.W."/>
            <person name="Fauchery L."/>
            <person name="Girlanda M."/>
            <person name="Hayes R."/>
            <person name="Keri Z."/>
            <person name="Labutti K."/>
            <person name="Lipzen A."/>
            <person name="Lombard V."/>
            <person name="Magnuson J."/>
            <person name="Maillard F."/>
            <person name="Morin E."/>
            <person name="Murat C."/>
            <person name="Nolan M."/>
            <person name="Ohm R."/>
            <person name="Pangilinan J."/>
            <person name="Pereira M."/>
            <person name="Perotto S."/>
            <person name="Peter M."/>
            <person name="Riley R."/>
            <person name="Sitrit Y."/>
            <person name="Stielow B."/>
            <person name="Szollosi G."/>
            <person name="Zifcakova L."/>
            <person name="Stursova M."/>
            <person name="Spatafora J.W."/>
            <person name="Tedersoo L."/>
            <person name="Vaario L.-M."/>
            <person name="Yamada A."/>
            <person name="Yan M."/>
            <person name="Wang P."/>
            <person name="Xu J."/>
            <person name="Bruns T."/>
            <person name="Baldrian P."/>
            <person name="Vilgalys R."/>
            <person name="Henrissat B."/>
            <person name="Grigoriev I.V."/>
            <person name="Hibbett D."/>
            <person name="Nagy L.G."/>
            <person name="Martin F.M."/>
        </authorList>
    </citation>
    <scope>NUCLEOTIDE SEQUENCE</scope>
    <source>
        <strain evidence="1">P2</strain>
    </source>
</reference>
<keyword evidence="2" id="KW-1185">Reference proteome</keyword>
<dbReference type="EMBL" id="MU118058">
    <property type="protein sequence ID" value="KAF9646440.1"/>
    <property type="molecule type" value="Genomic_DNA"/>
</dbReference>
<comment type="caution">
    <text evidence="1">The sequence shown here is derived from an EMBL/GenBank/DDBJ whole genome shotgun (WGS) entry which is preliminary data.</text>
</comment>
<organism evidence="1 2">
    <name type="scientific">Thelephora ganbajun</name>
    <name type="common">Ganba fungus</name>
    <dbReference type="NCBI Taxonomy" id="370292"/>
    <lineage>
        <taxon>Eukaryota</taxon>
        <taxon>Fungi</taxon>
        <taxon>Dikarya</taxon>
        <taxon>Basidiomycota</taxon>
        <taxon>Agaricomycotina</taxon>
        <taxon>Agaricomycetes</taxon>
        <taxon>Thelephorales</taxon>
        <taxon>Thelephoraceae</taxon>
        <taxon>Thelephora</taxon>
    </lineage>
</organism>
<gene>
    <name evidence="1" type="ORF">BDM02DRAFT_3188846</name>
</gene>
<sequence>MVRIPAEIFGQIAGLLARGDLVSLSRVSPASRGESNRLLYHDVDFSSFPVDFLSRDPASRRASDRPIDIFFTTIATSPAHAVLVESFALRLPYQPAEGVHPQSALQAMTNLRRLTVVSVLFLFKDVFPSFLHGCTTELRELDVGLPLNDNLFTFLSQRPKIHQVTIGKEKMPCEMETDSFRDLLSGRENLLPGLVKLQAIEGAVPLALLCPSLTELDIVVSERQDFSLVMNVMALAGKQLTRLRCQRSLYYGSDAIIQHLSSLAEVTPNLQALDILEHFCGGWGNPPCVQYLFDFDTLTLDGKWAELKTINWRAHLSCHDHLVYWKGASLCDRIFESLPSVISLEYTEERLTEVNSSVTFSYQRVGPMGMEWREVFQGASKPLQIT</sequence>
<evidence type="ECO:0000313" key="1">
    <source>
        <dbReference type="EMBL" id="KAF9646440.1"/>
    </source>
</evidence>
<proteinExistence type="predicted"/>
<protein>
    <submittedName>
        <fullName evidence="1">Uncharacterized protein</fullName>
    </submittedName>
</protein>
<evidence type="ECO:0000313" key="2">
    <source>
        <dbReference type="Proteomes" id="UP000886501"/>
    </source>
</evidence>
<accession>A0ACB6ZAM6</accession>
<dbReference type="Proteomes" id="UP000886501">
    <property type="component" value="Unassembled WGS sequence"/>
</dbReference>
<reference evidence="1" key="2">
    <citation type="journal article" date="2020" name="Nat. Commun.">
        <title>Large-scale genome sequencing of mycorrhizal fungi provides insights into the early evolution of symbiotic traits.</title>
        <authorList>
            <person name="Miyauchi S."/>
            <person name="Kiss E."/>
            <person name="Kuo A."/>
            <person name="Drula E."/>
            <person name="Kohler A."/>
            <person name="Sanchez-Garcia M."/>
            <person name="Morin E."/>
            <person name="Andreopoulos B."/>
            <person name="Barry K.W."/>
            <person name="Bonito G."/>
            <person name="Buee M."/>
            <person name="Carver A."/>
            <person name="Chen C."/>
            <person name="Cichocki N."/>
            <person name="Clum A."/>
            <person name="Culley D."/>
            <person name="Crous P.W."/>
            <person name="Fauchery L."/>
            <person name="Girlanda M."/>
            <person name="Hayes R.D."/>
            <person name="Keri Z."/>
            <person name="LaButti K."/>
            <person name="Lipzen A."/>
            <person name="Lombard V."/>
            <person name="Magnuson J."/>
            <person name="Maillard F."/>
            <person name="Murat C."/>
            <person name="Nolan M."/>
            <person name="Ohm R.A."/>
            <person name="Pangilinan J."/>
            <person name="Pereira M.F."/>
            <person name="Perotto S."/>
            <person name="Peter M."/>
            <person name="Pfister S."/>
            <person name="Riley R."/>
            <person name="Sitrit Y."/>
            <person name="Stielow J.B."/>
            <person name="Szollosi G."/>
            <person name="Zifcakova L."/>
            <person name="Stursova M."/>
            <person name="Spatafora J.W."/>
            <person name="Tedersoo L."/>
            <person name="Vaario L.M."/>
            <person name="Yamada A."/>
            <person name="Yan M."/>
            <person name="Wang P."/>
            <person name="Xu J."/>
            <person name="Bruns T."/>
            <person name="Baldrian P."/>
            <person name="Vilgalys R."/>
            <person name="Dunand C."/>
            <person name="Henrissat B."/>
            <person name="Grigoriev I.V."/>
            <person name="Hibbett D."/>
            <person name="Nagy L.G."/>
            <person name="Martin F.M."/>
        </authorList>
    </citation>
    <scope>NUCLEOTIDE SEQUENCE</scope>
    <source>
        <strain evidence="1">P2</strain>
    </source>
</reference>
<name>A0ACB6ZAM6_THEGA</name>